<gene>
    <name evidence="5" type="ORF">OS242_19805</name>
</gene>
<keyword evidence="3" id="KW-0804">Transcription</keyword>
<dbReference type="InterPro" id="IPR009057">
    <property type="entry name" value="Homeodomain-like_sf"/>
</dbReference>
<evidence type="ECO:0000256" key="1">
    <source>
        <dbReference type="ARBA" id="ARBA00023015"/>
    </source>
</evidence>
<feature type="domain" description="HTH araC/xylS-type" evidence="4">
    <location>
        <begin position="179"/>
        <end position="277"/>
    </location>
</feature>
<dbReference type="RefSeq" id="WP_267153422.1">
    <property type="nucleotide sequence ID" value="NZ_JAPMLT010000016.1"/>
</dbReference>
<sequence length="278" mass="31486">MKYFELRGTHSKVMLTQFAPRESDPAMHAHGDEYQISIPLVGVPSIELPGQVGTIDWKRRVVTGPGEEHRHFANEEASRVLLINLQRAFVERVLAERMELAPGDLRGGVEFARWGDGSSDGFRKLADLLTRTAMTGDLDRLEQEQAEWQLAALLLDAQDGTHRGRWRESGTAARHPAVRIAQELLWDQYAQEWSLDRLADEVGLSKYHLLRLFREQAGQTPAHYLTERRVTAAAERLAATRDDVTQIAFDTGFGSLSTFERAFKRKYGVTAQQYRKGL</sequence>
<dbReference type="PRINTS" id="PR00032">
    <property type="entry name" value="HTHARAC"/>
</dbReference>
<reference evidence="5 6" key="1">
    <citation type="submission" date="2022-11" db="EMBL/GenBank/DDBJ databases">
        <title>Study of microbial diversity in lake waters.</title>
        <authorList>
            <person name="Zhang J."/>
        </authorList>
    </citation>
    <scope>NUCLEOTIDE SEQUENCE [LARGE SCALE GENOMIC DNA]</scope>
    <source>
        <strain evidence="5 6">DT12</strain>
    </source>
</reference>
<dbReference type="InterPro" id="IPR050204">
    <property type="entry name" value="AraC_XylS_family_regulators"/>
</dbReference>
<dbReference type="PROSITE" id="PS00041">
    <property type="entry name" value="HTH_ARAC_FAMILY_1"/>
    <property type="match status" value="1"/>
</dbReference>
<evidence type="ECO:0000256" key="2">
    <source>
        <dbReference type="ARBA" id="ARBA00023125"/>
    </source>
</evidence>
<dbReference type="PROSITE" id="PS01124">
    <property type="entry name" value="HTH_ARAC_FAMILY_2"/>
    <property type="match status" value="1"/>
</dbReference>
<organism evidence="5 6">
    <name type="scientific">Tumebacillus lacus</name>
    <dbReference type="NCBI Taxonomy" id="2995335"/>
    <lineage>
        <taxon>Bacteria</taxon>
        <taxon>Bacillati</taxon>
        <taxon>Bacillota</taxon>
        <taxon>Bacilli</taxon>
        <taxon>Bacillales</taxon>
        <taxon>Alicyclobacillaceae</taxon>
        <taxon>Tumebacillus</taxon>
    </lineage>
</organism>
<accession>A0ABT3X5J6</accession>
<dbReference type="PANTHER" id="PTHR46796">
    <property type="entry name" value="HTH-TYPE TRANSCRIPTIONAL ACTIVATOR RHAS-RELATED"/>
    <property type="match status" value="1"/>
</dbReference>
<evidence type="ECO:0000256" key="3">
    <source>
        <dbReference type="ARBA" id="ARBA00023163"/>
    </source>
</evidence>
<dbReference type="EMBL" id="JAPMLT010000016">
    <property type="protein sequence ID" value="MCX7572173.1"/>
    <property type="molecule type" value="Genomic_DNA"/>
</dbReference>
<dbReference type="InterPro" id="IPR018062">
    <property type="entry name" value="HTH_AraC-typ_CS"/>
</dbReference>
<dbReference type="SMART" id="SM00342">
    <property type="entry name" value="HTH_ARAC"/>
    <property type="match status" value="1"/>
</dbReference>
<proteinExistence type="predicted"/>
<dbReference type="Pfam" id="PF12833">
    <property type="entry name" value="HTH_18"/>
    <property type="match status" value="1"/>
</dbReference>
<keyword evidence="1" id="KW-0805">Transcription regulation</keyword>
<evidence type="ECO:0000259" key="4">
    <source>
        <dbReference type="PROSITE" id="PS01124"/>
    </source>
</evidence>
<comment type="caution">
    <text evidence="5">The sequence shown here is derived from an EMBL/GenBank/DDBJ whole genome shotgun (WGS) entry which is preliminary data.</text>
</comment>
<dbReference type="Gene3D" id="1.10.10.60">
    <property type="entry name" value="Homeodomain-like"/>
    <property type="match status" value="2"/>
</dbReference>
<dbReference type="InterPro" id="IPR018060">
    <property type="entry name" value="HTH_AraC"/>
</dbReference>
<evidence type="ECO:0000313" key="6">
    <source>
        <dbReference type="Proteomes" id="UP001208017"/>
    </source>
</evidence>
<evidence type="ECO:0000313" key="5">
    <source>
        <dbReference type="EMBL" id="MCX7572173.1"/>
    </source>
</evidence>
<name>A0ABT3X5J6_9BACL</name>
<dbReference type="InterPro" id="IPR020449">
    <property type="entry name" value="Tscrpt_reg_AraC-type_HTH"/>
</dbReference>
<keyword evidence="2" id="KW-0238">DNA-binding</keyword>
<keyword evidence="6" id="KW-1185">Reference proteome</keyword>
<dbReference type="Proteomes" id="UP001208017">
    <property type="component" value="Unassembled WGS sequence"/>
</dbReference>
<dbReference type="SUPFAM" id="SSF46689">
    <property type="entry name" value="Homeodomain-like"/>
    <property type="match status" value="2"/>
</dbReference>
<protein>
    <submittedName>
        <fullName evidence="5">Helix-turn-helix transcriptional regulator</fullName>
    </submittedName>
</protein>